<dbReference type="Gene3D" id="1.20.1070.10">
    <property type="entry name" value="Rhodopsin 7-helix transmembrane proteins"/>
    <property type="match status" value="1"/>
</dbReference>
<evidence type="ECO:0000256" key="5">
    <source>
        <dbReference type="ARBA" id="ARBA00023040"/>
    </source>
</evidence>
<dbReference type="GO" id="GO:0035237">
    <property type="term" value="F:corazonin receptor activity"/>
    <property type="evidence" value="ECO:0007669"/>
    <property type="project" value="TreeGrafter"/>
</dbReference>
<keyword evidence="3 9" id="KW-0812">Transmembrane</keyword>
<keyword evidence="8" id="KW-0807">Transducer</keyword>
<dbReference type="EMBL" id="RQTK01000987">
    <property type="protein sequence ID" value="RUS73001.1"/>
    <property type="molecule type" value="Genomic_DNA"/>
</dbReference>
<dbReference type="AlphaFoldDB" id="A0A433SUM6"/>
<evidence type="ECO:0000256" key="7">
    <source>
        <dbReference type="ARBA" id="ARBA00023170"/>
    </source>
</evidence>
<keyword evidence="2" id="KW-1003">Cell membrane</keyword>
<dbReference type="PROSITE" id="PS50262">
    <property type="entry name" value="G_PROTEIN_RECEP_F1_2"/>
    <property type="match status" value="1"/>
</dbReference>
<dbReference type="PANTHER" id="PTHR24230:SF163">
    <property type="entry name" value="CORAZONIN RECEPTOR, ISOFORM B"/>
    <property type="match status" value="1"/>
</dbReference>
<dbReference type="STRING" id="188477.A0A433SUM6"/>
<feature type="transmembrane region" description="Helical" evidence="9">
    <location>
        <begin position="256"/>
        <end position="273"/>
    </location>
</feature>
<protein>
    <recommendedName>
        <fullName evidence="10">G-protein coupled receptors family 1 profile domain-containing protein</fullName>
    </recommendedName>
</protein>
<evidence type="ECO:0000256" key="1">
    <source>
        <dbReference type="ARBA" id="ARBA00004651"/>
    </source>
</evidence>
<evidence type="ECO:0000259" key="10">
    <source>
        <dbReference type="PROSITE" id="PS50262"/>
    </source>
</evidence>
<dbReference type="PRINTS" id="PR00237">
    <property type="entry name" value="GPCRRHODOPSN"/>
</dbReference>
<evidence type="ECO:0000313" key="12">
    <source>
        <dbReference type="Proteomes" id="UP000271974"/>
    </source>
</evidence>
<dbReference type="OrthoDB" id="6022667at2759"/>
<dbReference type="PANTHER" id="PTHR24230">
    <property type="entry name" value="G-PROTEIN COUPLED RECEPTOR"/>
    <property type="match status" value="1"/>
</dbReference>
<keyword evidence="5" id="KW-0297">G-protein coupled receptor</keyword>
<proteinExistence type="predicted"/>
<dbReference type="InterPro" id="IPR017452">
    <property type="entry name" value="GPCR_Rhodpsn_7TM"/>
</dbReference>
<keyword evidence="6 9" id="KW-0472">Membrane</keyword>
<evidence type="ECO:0000256" key="8">
    <source>
        <dbReference type="ARBA" id="ARBA00023224"/>
    </source>
</evidence>
<sequence length="307" mass="34244">MGTAKLGVGSTSKIELESTAGLQNISLLASLNFVGLSLAQDWRAAGKSAKITRALKDCGVNVWRLLQQFFANQRADQLHAMSTDSMNKTGDPLVVSTIMSWPSAMNYSELETGLTTVIALQNVTNTSDMEYDLPPTFTAVMLTRCIIFVIMFVISFIGNVATLVQMRRLRRRKSTINTLIVNLALADLLVTFFCIAGDTAWVITVQWLAGNVMCKFVKYMQVFALYLSTYITVVISLDRCVAILDPMRRNGAAQRVKIMVCFAWIFSALFSIPQSRPVTESRTNKYKEKVSFDARLWFQKTDGIPDV</sequence>
<dbReference type="GO" id="GO:0005886">
    <property type="term" value="C:plasma membrane"/>
    <property type="evidence" value="ECO:0007669"/>
    <property type="project" value="UniProtKB-SubCell"/>
</dbReference>
<evidence type="ECO:0000256" key="9">
    <source>
        <dbReference type="SAM" id="Phobius"/>
    </source>
</evidence>
<accession>A0A433SUM6</accession>
<dbReference type="SUPFAM" id="SSF81321">
    <property type="entry name" value="Family A G protein-coupled receptor-like"/>
    <property type="match status" value="1"/>
</dbReference>
<evidence type="ECO:0000256" key="3">
    <source>
        <dbReference type="ARBA" id="ARBA00022692"/>
    </source>
</evidence>
<keyword evidence="4 9" id="KW-1133">Transmembrane helix</keyword>
<keyword evidence="12" id="KW-1185">Reference proteome</keyword>
<dbReference type="InterPro" id="IPR000276">
    <property type="entry name" value="GPCR_Rhodpsn"/>
</dbReference>
<feature type="domain" description="G-protein coupled receptors family 1 profile" evidence="10">
    <location>
        <begin position="158"/>
        <end position="273"/>
    </location>
</feature>
<reference evidence="11 12" key="1">
    <citation type="submission" date="2019-01" db="EMBL/GenBank/DDBJ databases">
        <title>A draft genome assembly of the solar-powered sea slug Elysia chlorotica.</title>
        <authorList>
            <person name="Cai H."/>
            <person name="Li Q."/>
            <person name="Fang X."/>
            <person name="Li J."/>
            <person name="Curtis N.E."/>
            <person name="Altenburger A."/>
            <person name="Shibata T."/>
            <person name="Feng M."/>
            <person name="Maeda T."/>
            <person name="Schwartz J.A."/>
            <person name="Shigenobu S."/>
            <person name="Lundholm N."/>
            <person name="Nishiyama T."/>
            <person name="Yang H."/>
            <person name="Hasebe M."/>
            <person name="Li S."/>
            <person name="Pierce S.K."/>
            <person name="Wang J."/>
        </authorList>
    </citation>
    <scope>NUCLEOTIDE SEQUENCE [LARGE SCALE GENOMIC DNA]</scope>
    <source>
        <strain evidence="11">EC2010</strain>
        <tissue evidence="11">Whole organism of an adult</tissue>
    </source>
</reference>
<feature type="transmembrane region" description="Helical" evidence="9">
    <location>
        <begin position="223"/>
        <end position="244"/>
    </location>
</feature>
<evidence type="ECO:0000256" key="6">
    <source>
        <dbReference type="ARBA" id="ARBA00023136"/>
    </source>
</evidence>
<organism evidence="11 12">
    <name type="scientific">Elysia chlorotica</name>
    <name type="common">Eastern emerald elysia</name>
    <name type="synonym">Sea slug</name>
    <dbReference type="NCBI Taxonomy" id="188477"/>
    <lineage>
        <taxon>Eukaryota</taxon>
        <taxon>Metazoa</taxon>
        <taxon>Spiralia</taxon>
        <taxon>Lophotrochozoa</taxon>
        <taxon>Mollusca</taxon>
        <taxon>Gastropoda</taxon>
        <taxon>Heterobranchia</taxon>
        <taxon>Euthyneura</taxon>
        <taxon>Panpulmonata</taxon>
        <taxon>Sacoglossa</taxon>
        <taxon>Placobranchoidea</taxon>
        <taxon>Plakobranchidae</taxon>
        <taxon>Elysia</taxon>
    </lineage>
</organism>
<comment type="caution">
    <text evidence="11">The sequence shown here is derived from an EMBL/GenBank/DDBJ whole genome shotgun (WGS) entry which is preliminary data.</text>
</comment>
<evidence type="ECO:0000256" key="2">
    <source>
        <dbReference type="ARBA" id="ARBA00022475"/>
    </source>
</evidence>
<dbReference type="Proteomes" id="UP000271974">
    <property type="component" value="Unassembled WGS sequence"/>
</dbReference>
<dbReference type="Pfam" id="PF00001">
    <property type="entry name" value="7tm_1"/>
    <property type="match status" value="1"/>
</dbReference>
<comment type="subcellular location">
    <subcellularLocation>
        <location evidence="1">Cell membrane</location>
        <topology evidence="1">Multi-pass membrane protein</topology>
    </subcellularLocation>
</comment>
<keyword evidence="7" id="KW-0675">Receptor</keyword>
<feature type="transmembrane region" description="Helical" evidence="9">
    <location>
        <begin position="141"/>
        <end position="164"/>
    </location>
</feature>
<evidence type="ECO:0000256" key="4">
    <source>
        <dbReference type="ARBA" id="ARBA00022989"/>
    </source>
</evidence>
<feature type="transmembrane region" description="Helical" evidence="9">
    <location>
        <begin position="176"/>
        <end position="203"/>
    </location>
</feature>
<gene>
    <name evidence="11" type="ORF">EGW08_019233</name>
</gene>
<name>A0A433SUM6_ELYCH</name>
<evidence type="ECO:0000313" key="11">
    <source>
        <dbReference type="EMBL" id="RUS73001.1"/>
    </source>
</evidence>